<name>A0A7I8JYV7_SPIIN</name>
<dbReference type="OrthoDB" id="5852896at2759"/>
<feature type="region of interest" description="Disordered" evidence="2">
    <location>
        <begin position="45"/>
        <end position="111"/>
    </location>
</feature>
<protein>
    <submittedName>
        <fullName evidence="3">Uncharacterized protein</fullName>
    </submittedName>
</protein>
<comment type="similarity">
    <text evidence="1">Belongs to the LTV1 family.</text>
</comment>
<evidence type="ECO:0000256" key="2">
    <source>
        <dbReference type="SAM" id="MobiDB-lite"/>
    </source>
</evidence>
<proteinExistence type="inferred from homology"/>
<feature type="compositionally biased region" description="Basic and acidic residues" evidence="2">
    <location>
        <begin position="278"/>
        <end position="293"/>
    </location>
</feature>
<feature type="compositionally biased region" description="Basic and acidic residues" evidence="2">
    <location>
        <begin position="496"/>
        <end position="520"/>
    </location>
</feature>
<dbReference type="GO" id="GO:0030688">
    <property type="term" value="C:preribosome, small subunit precursor"/>
    <property type="evidence" value="ECO:0007669"/>
    <property type="project" value="TreeGrafter"/>
</dbReference>
<feature type="compositionally biased region" description="Polar residues" evidence="2">
    <location>
        <begin position="242"/>
        <end position="251"/>
    </location>
</feature>
<dbReference type="GO" id="GO:0005634">
    <property type="term" value="C:nucleus"/>
    <property type="evidence" value="ECO:0007669"/>
    <property type="project" value="TreeGrafter"/>
</dbReference>
<dbReference type="AlphaFoldDB" id="A0A7I8JYV7"/>
<evidence type="ECO:0000256" key="1">
    <source>
        <dbReference type="ARBA" id="ARBA00009078"/>
    </source>
</evidence>
<dbReference type="GO" id="GO:0005829">
    <property type="term" value="C:cytosol"/>
    <property type="evidence" value="ECO:0007669"/>
    <property type="project" value="TreeGrafter"/>
</dbReference>
<evidence type="ECO:0000313" key="3">
    <source>
        <dbReference type="EMBL" id="CAA7389189.1"/>
    </source>
</evidence>
<dbReference type="InterPro" id="IPR007307">
    <property type="entry name" value="Ltv1"/>
</dbReference>
<evidence type="ECO:0000313" key="4">
    <source>
        <dbReference type="Proteomes" id="UP000663760"/>
    </source>
</evidence>
<dbReference type="PANTHER" id="PTHR21531">
    <property type="entry name" value="LOW-TEMPERATURE VIABILITY PROTEIN LTV1-RELATED"/>
    <property type="match status" value="1"/>
</dbReference>
<dbReference type="EMBL" id="LR746264">
    <property type="protein sequence ID" value="CAA7389189.1"/>
    <property type="molecule type" value="Genomic_DNA"/>
</dbReference>
<keyword evidence="4" id="KW-1185">Reference proteome</keyword>
<sequence>MGKKKFIDKKNSATFQLFARDSSSCDPAAPPASGDADRVFVRVDNNPHYSAPESFGEDGADENGGHQNDVVDDEYLDPYSVFADAADGTDEDDGPPFSGGGPMARPDGAPLPDQVRREILELGLPDDGYNYLAHLREIRKSGGGSNYYENSKAKLDSLPLDVRAYDASRLRIKPEAGDVGTDAIYDVAAKTVGVKIDKAVDPDVVRLLDDSDLSRFGSDVEDLEEDFVARANCLGEAEEDGNSVSNTTDGNTMPRHEHDAFGEDESSEGQSLDNENEDCSRNSGRERKTDLEDIDKKRRRRPLDEQFDLLMVHEYGDDSNSDDDCYVENKPEELLAPELKHALKEFPKEELDFEETYKVPADFLRQDQTTISSQLVESSADVLLKCVEYAQMYSQEDDNNEKVLIFEESSDESEIWDCETIVSTYSNVDNHPGRIQVPGKSDRKRQVPDLVSVVSSEKSKIIALRGKEMLPVDFLPQSRRTPVEKDKKSAITGPEQLKRRPNESKEEKKERKAAVKEARREARHSKKQLKELYKCESQLAQKLAAVSGPSSIHLM</sequence>
<accession>A0A7I8JYV7</accession>
<feature type="region of interest" description="Disordered" evidence="2">
    <location>
        <begin position="234"/>
        <end position="293"/>
    </location>
</feature>
<dbReference type="GO" id="GO:0000056">
    <property type="term" value="P:ribosomal small subunit export from nucleus"/>
    <property type="evidence" value="ECO:0007669"/>
    <property type="project" value="TreeGrafter"/>
</dbReference>
<feature type="region of interest" description="Disordered" evidence="2">
    <location>
        <begin position="475"/>
        <end position="529"/>
    </location>
</feature>
<dbReference type="GO" id="GO:0042274">
    <property type="term" value="P:ribosomal small subunit biogenesis"/>
    <property type="evidence" value="ECO:0007669"/>
    <property type="project" value="InterPro"/>
</dbReference>
<gene>
    <name evidence="3" type="ORF">SI8410_01001271</name>
</gene>
<dbReference type="PANTHER" id="PTHR21531:SF0">
    <property type="entry name" value="PROTEIN LTV1 HOMOLOG"/>
    <property type="match status" value="1"/>
</dbReference>
<dbReference type="Proteomes" id="UP000663760">
    <property type="component" value="Chromosome 1"/>
</dbReference>
<organism evidence="3 4">
    <name type="scientific">Spirodela intermedia</name>
    <name type="common">Intermediate duckweed</name>
    <dbReference type="NCBI Taxonomy" id="51605"/>
    <lineage>
        <taxon>Eukaryota</taxon>
        <taxon>Viridiplantae</taxon>
        <taxon>Streptophyta</taxon>
        <taxon>Embryophyta</taxon>
        <taxon>Tracheophyta</taxon>
        <taxon>Spermatophyta</taxon>
        <taxon>Magnoliopsida</taxon>
        <taxon>Liliopsida</taxon>
        <taxon>Araceae</taxon>
        <taxon>Lemnoideae</taxon>
        <taxon>Spirodela</taxon>
    </lineage>
</organism>
<reference evidence="3" key="1">
    <citation type="submission" date="2020-02" db="EMBL/GenBank/DDBJ databases">
        <authorList>
            <person name="Scholz U."/>
            <person name="Mascher M."/>
            <person name="Fiebig A."/>
        </authorList>
    </citation>
    <scope>NUCLEOTIDE SEQUENCE</scope>
</reference>